<name>A0ABY3VE83_9MYCO</name>
<dbReference type="SUPFAM" id="SSF53335">
    <property type="entry name" value="S-adenosyl-L-methionine-dependent methyltransferases"/>
    <property type="match status" value="1"/>
</dbReference>
<gene>
    <name evidence="1" type="ORF">MKK62_13600</name>
</gene>
<accession>A0ABY3VE83</accession>
<dbReference type="RefSeq" id="WP_240258019.1">
    <property type="nucleotide sequence ID" value="NZ_CP092488.2"/>
</dbReference>
<evidence type="ECO:0000313" key="2">
    <source>
        <dbReference type="Proteomes" id="UP001055336"/>
    </source>
</evidence>
<dbReference type="Proteomes" id="UP001055336">
    <property type="component" value="Chromosome"/>
</dbReference>
<keyword evidence="2" id="KW-1185">Reference proteome</keyword>
<keyword evidence="1" id="KW-0808">Transferase</keyword>
<dbReference type="EMBL" id="CP092488">
    <property type="protein sequence ID" value="UMB67557.1"/>
    <property type="molecule type" value="Genomic_DNA"/>
</dbReference>
<evidence type="ECO:0000313" key="1">
    <source>
        <dbReference type="EMBL" id="UMB67557.1"/>
    </source>
</evidence>
<reference evidence="1" key="1">
    <citation type="submission" date="2022-08" db="EMBL/GenBank/DDBJ databases">
        <title>Whole genome sequencing of non-tuberculosis mycobacteria type-strains.</title>
        <authorList>
            <person name="Igarashi Y."/>
            <person name="Osugi A."/>
            <person name="Mitarai S."/>
        </authorList>
    </citation>
    <scope>NUCLEOTIDE SEQUENCE</scope>
    <source>
        <strain evidence="1">DSM 45127</strain>
    </source>
</reference>
<dbReference type="GO" id="GO:0008168">
    <property type="term" value="F:methyltransferase activity"/>
    <property type="evidence" value="ECO:0007669"/>
    <property type="project" value="UniProtKB-KW"/>
</dbReference>
<proteinExistence type="predicted"/>
<protein>
    <submittedName>
        <fullName evidence="1">Class I SAM-dependent methyltransferase</fullName>
    </submittedName>
</protein>
<dbReference type="Pfam" id="PF13578">
    <property type="entry name" value="Methyltransf_24"/>
    <property type="match status" value="1"/>
</dbReference>
<keyword evidence="1" id="KW-0489">Methyltransferase</keyword>
<organism evidence="1 2">
    <name type="scientific">Mycobacterium paraterrae</name>
    <dbReference type="NCBI Taxonomy" id="577492"/>
    <lineage>
        <taxon>Bacteria</taxon>
        <taxon>Bacillati</taxon>
        <taxon>Actinomycetota</taxon>
        <taxon>Actinomycetes</taxon>
        <taxon>Mycobacteriales</taxon>
        <taxon>Mycobacteriaceae</taxon>
        <taxon>Mycobacterium</taxon>
    </lineage>
</organism>
<dbReference type="GO" id="GO:0032259">
    <property type="term" value="P:methylation"/>
    <property type="evidence" value="ECO:0007669"/>
    <property type="project" value="UniProtKB-KW"/>
</dbReference>
<dbReference type="InterPro" id="IPR029063">
    <property type="entry name" value="SAM-dependent_MTases_sf"/>
</dbReference>
<sequence length="220" mass="24575">MITPVKLWGKSRLAKIPRRLPASPRKSEIESIARSANMIGAQPLAPVYGLPEDRFSPDDVRSPSSQGDLYAYLVAERDPAVVVEFGSAFGVSGMYFGAALNSGRLYSFEINPDWADIAERNISTITDRFSLIRGAFEDRVDDIPAPIDIALVDGIHDYDFVMRQWEILRPRMSPGGLVLFDDITYCDGMRKAWREIRSDDAVADSLARWHRLGIVELKAA</sequence>
<dbReference type="Gene3D" id="3.40.50.150">
    <property type="entry name" value="Vaccinia Virus protein VP39"/>
    <property type="match status" value="1"/>
</dbReference>